<comment type="function">
    <text evidence="4">Catalyzes the hydrolysis of a non-reducing terminal alpha-L-arabinopyranosidic linkage in ginsenoside Rb2 (alpha-L-arabinopyranosyl-(1-&gt;6)-alpha-D-glucopyranosyl) to release alpha-D-glucopyranosyl (Rd). It is not able to hydrolyze alpha-L-arabinofuranosyl-(1-&gt;6)-alpha-D-glucopyranosyl (Rc).</text>
</comment>
<feature type="signal peptide" evidence="6">
    <location>
        <begin position="1"/>
        <end position="28"/>
    </location>
</feature>
<evidence type="ECO:0000256" key="1">
    <source>
        <dbReference type="ARBA" id="ARBA00005336"/>
    </source>
</evidence>
<sequence>MRTRTRSWPAIVVIGVVASCALSTGASATTGQAGRPGSAPAASPIYLDRHYSPEERAADLVSRMTLQEKASEMNSSQAAAIPRLGIAAYGWWNEASHGVAAEQTANNVNSPGVTNTTSYPVDLSMGSTWNPALMYKEAGMISDEAREVVRNNNLDLSFYSPTVNLSRDPRWGRNDESFSEDPLLTGAIASQFVDGMEGKSPSGTMLPGSDGYLKTLPTLKHFAANNSEYNRLTGTSDMDERTLREYYTAQFRDLVQQSGPAAIMSSYNEVNGVPAAADVHLIDELARETFGFQGYFTSDCDAVYEIQAGHHWQPPGASAPLDAAGRTAYANSAGEDLDCNQGYHDGSNYANTVPTAVGQHIQTQTGVYNENDVDVSLVRLFTARIETGEFDNEASVPWVAAARARLAPGTWVNSDANNAVTETPARLATARQSGDQSIVLLKNDPVKQQNGSTTKLLPLKVPSSGAFKVAVIGYYANPTSMFLGGYASRQGPAGVAKEVNGYNGLKTAIQRIDPDATVDYYPGVTPGTLASVDAASVKAAANYDAVVVYAGTDGSTSSEDHDRTSLALPGAQSQLISQVAAVNPNTIVYMETVGEVDVTSFQNQVPAMLWSSYNGERKGESLADVVLGDYNPSGRLPFTWYQDITKLPPIGDYTIRPTASDSGRTYMYYSGPVSYPFGYGLSYTDFAYSHLKVSSRKLDANGTLRVGADVTNTGSTAGDEVAQVYVTTPDAPAALQRPIKRLEAFTKVSLRPHQTKHVTFTIQVPKLAFFSDQANRYQVDDGRYGIQLSTSSADADIQAQTFVHVSGKLTPTPMTVTARAVAAGDAAQGISQRVYFPDHVSVDPQLTVAMSDDTLYGYIIKGSSTALPAGMKVHYRSNRPDVVAVGPSGTVRTLGSGVATVSATVDYHGKHASTQFVVDVQ</sequence>
<dbReference type="SUPFAM" id="SSF52279">
    <property type="entry name" value="Beta-D-glucan exohydrolase, C-terminal domain"/>
    <property type="match status" value="1"/>
</dbReference>
<keyword evidence="3" id="KW-0378">Hydrolase</keyword>
<evidence type="ECO:0000256" key="2">
    <source>
        <dbReference type="ARBA" id="ARBA00022729"/>
    </source>
</evidence>
<dbReference type="GO" id="GO:0008422">
    <property type="term" value="F:beta-glucosidase activity"/>
    <property type="evidence" value="ECO:0007669"/>
    <property type="project" value="UniProtKB-ARBA"/>
</dbReference>
<organism evidence="8 9">
    <name type="scientific">Actinacidiphila guanduensis</name>
    <dbReference type="NCBI Taxonomy" id="310781"/>
    <lineage>
        <taxon>Bacteria</taxon>
        <taxon>Bacillati</taxon>
        <taxon>Actinomycetota</taxon>
        <taxon>Actinomycetes</taxon>
        <taxon>Kitasatosporales</taxon>
        <taxon>Streptomycetaceae</taxon>
        <taxon>Actinacidiphila</taxon>
    </lineage>
</organism>
<evidence type="ECO:0000256" key="3">
    <source>
        <dbReference type="ARBA" id="ARBA00022801"/>
    </source>
</evidence>
<dbReference type="OrthoDB" id="9803863at2"/>
<keyword evidence="9" id="KW-1185">Reference proteome</keyword>
<evidence type="ECO:0000256" key="5">
    <source>
        <dbReference type="ARBA" id="ARBA00074219"/>
    </source>
</evidence>
<name>A0A1H0KHM4_9ACTN</name>
<dbReference type="EMBL" id="FNIE01000010">
    <property type="protein sequence ID" value="SDO55261.1"/>
    <property type="molecule type" value="Genomic_DNA"/>
</dbReference>
<dbReference type="InterPro" id="IPR013783">
    <property type="entry name" value="Ig-like_fold"/>
</dbReference>
<dbReference type="Pfam" id="PF01915">
    <property type="entry name" value="Glyco_hydro_3_C"/>
    <property type="match status" value="1"/>
</dbReference>
<dbReference type="GO" id="GO:0045493">
    <property type="term" value="P:xylan catabolic process"/>
    <property type="evidence" value="ECO:0007669"/>
    <property type="project" value="InterPro"/>
</dbReference>
<evidence type="ECO:0000256" key="6">
    <source>
        <dbReference type="SAM" id="SignalP"/>
    </source>
</evidence>
<feature type="chain" id="PRO_5011518512" description="Exo-alpha-(1-&gt;6)-L-arabinopyranosidase" evidence="6">
    <location>
        <begin position="29"/>
        <end position="921"/>
    </location>
</feature>
<dbReference type="SMART" id="SM01217">
    <property type="entry name" value="Fn3_like"/>
    <property type="match status" value="1"/>
</dbReference>
<dbReference type="Gene3D" id="3.40.50.1700">
    <property type="entry name" value="Glycoside hydrolase family 3 C-terminal domain"/>
    <property type="match status" value="1"/>
</dbReference>
<evidence type="ECO:0000313" key="9">
    <source>
        <dbReference type="Proteomes" id="UP000199341"/>
    </source>
</evidence>
<dbReference type="AlphaFoldDB" id="A0A1H0KHM4"/>
<dbReference type="SUPFAM" id="SSF49373">
    <property type="entry name" value="Invasin/intimin cell-adhesion fragments"/>
    <property type="match status" value="1"/>
</dbReference>
<accession>A0A1H0KHM4</accession>
<dbReference type="InterPro" id="IPR036962">
    <property type="entry name" value="Glyco_hydro_3_N_sf"/>
</dbReference>
<dbReference type="SUPFAM" id="SSF51445">
    <property type="entry name" value="(Trans)glycosidases"/>
    <property type="match status" value="1"/>
</dbReference>
<feature type="domain" description="Fibronectin type III-like" evidence="7">
    <location>
        <begin position="720"/>
        <end position="792"/>
    </location>
</feature>
<dbReference type="InterPro" id="IPR017853">
    <property type="entry name" value="GH"/>
</dbReference>
<dbReference type="InterPro" id="IPR044993">
    <property type="entry name" value="BXL"/>
</dbReference>
<dbReference type="InterPro" id="IPR026891">
    <property type="entry name" value="Fn3-like"/>
</dbReference>
<dbReference type="InterPro" id="IPR036881">
    <property type="entry name" value="Glyco_hydro_3_C_sf"/>
</dbReference>
<dbReference type="Pfam" id="PF00933">
    <property type="entry name" value="Glyco_hydro_3"/>
    <property type="match status" value="1"/>
</dbReference>
<comment type="similarity">
    <text evidence="1">Belongs to the glycosyl hydrolase 3 family.</text>
</comment>
<dbReference type="STRING" id="310781.SAMN05216259_110250"/>
<dbReference type="Gene3D" id="3.20.20.300">
    <property type="entry name" value="Glycoside hydrolase, family 3, N-terminal domain"/>
    <property type="match status" value="1"/>
</dbReference>
<gene>
    <name evidence="8" type="ORF">SAMN05216259_110250</name>
</gene>
<dbReference type="InterPro" id="IPR001764">
    <property type="entry name" value="Glyco_hydro_3_N"/>
</dbReference>
<dbReference type="PRINTS" id="PR00133">
    <property type="entry name" value="GLHYDRLASE3"/>
</dbReference>
<dbReference type="Proteomes" id="UP000199341">
    <property type="component" value="Unassembled WGS sequence"/>
</dbReference>
<reference evidence="8 9" key="1">
    <citation type="submission" date="2016-10" db="EMBL/GenBank/DDBJ databases">
        <authorList>
            <person name="de Groot N.N."/>
        </authorList>
    </citation>
    <scope>NUCLEOTIDE SEQUENCE [LARGE SCALE GENOMIC DNA]</scope>
    <source>
        <strain evidence="8 9">CGMCC 4.2022</strain>
    </source>
</reference>
<dbReference type="Pfam" id="PF14310">
    <property type="entry name" value="Fn3-like"/>
    <property type="match status" value="1"/>
</dbReference>
<evidence type="ECO:0000259" key="7">
    <source>
        <dbReference type="SMART" id="SM01217"/>
    </source>
</evidence>
<dbReference type="InterPro" id="IPR008964">
    <property type="entry name" value="Invasin/intimin_cell_adhesion"/>
</dbReference>
<proteinExistence type="inferred from homology"/>
<dbReference type="FunFam" id="2.60.40.10:FF:000495">
    <property type="entry name" value="Periplasmic beta-glucosidase"/>
    <property type="match status" value="1"/>
</dbReference>
<dbReference type="PANTHER" id="PTHR42721">
    <property type="entry name" value="SUGAR HYDROLASE-RELATED"/>
    <property type="match status" value="1"/>
</dbReference>
<protein>
    <recommendedName>
        <fullName evidence="5">Exo-alpha-(1-&gt;6)-L-arabinopyranosidase</fullName>
    </recommendedName>
</protein>
<dbReference type="GO" id="GO:0009044">
    <property type="term" value="F:xylan 1,4-beta-xylosidase activity"/>
    <property type="evidence" value="ECO:0007669"/>
    <property type="project" value="InterPro"/>
</dbReference>
<dbReference type="PANTHER" id="PTHR42721:SF3">
    <property type="entry name" value="BETA-D-XYLOSIDASE 5-RELATED"/>
    <property type="match status" value="1"/>
</dbReference>
<keyword evidence="2 6" id="KW-0732">Signal</keyword>
<dbReference type="InterPro" id="IPR002772">
    <property type="entry name" value="Glyco_hydro_3_C"/>
</dbReference>
<evidence type="ECO:0000256" key="4">
    <source>
        <dbReference type="ARBA" id="ARBA00058905"/>
    </source>
</evidence>
<dbReference type="Gene3D" id="2.60.40.10">
    <property type="entry name" value="Immunoglobulins"/>
    <property type="match status" value="1"/>
</dbReference>
<evidence type="ECO:0000313" key="8">
    <source>
        <dbReference type="EMBL" id="SDO55261.1"/>
    </source>
</evidence>
<dbReference type="GO" id="GO:0046556">
    <property type="term" value="F:alpha-L-arabinofuranosidase activity"/>
    <property type="evidence" value="ECO:0007669"/>
    <property type="project" value="TreeGrafter"/>
</dbReference>
<dbReference type="GO" id="GO:0031222">
    <property type="term" value="P:arabinan catabolic process"/>
    <property type="evidence" value="ECO:0007669"/>
    <property type="project" value="TreeGrafter"/>
</dbReference>
<dbReference type="PROSITE" id="PS51257">
    <property type="entry name" value="PROKAR_LIPOPROTEIN"/>
    <property type="match status" value="1"/>
</dbReference>